<dbReference type="eggNOG" id="COG1661">
    <property type="taxonomic scope" value="Bacteria"/>
</dbReference>
<proteinExistence type="predicted"/>
<reference evidence="2 3" key="1">
    <citation type="journal article" date="2010" name="J. Bacteriol.">
        <title>Complete genome sequence of the cellulolytic thermophile Caldicellulosiruptor obsidiansis OB47T.</title>
        <authorList>
            <person name="Elkins J.G."/>
            <person name="Lochner A."/>
            <person name="Hamilton-Brehm S.D."/>
            <person name="Davenport K.W."/>
            <person name="Podar M."/>
            <person name="Brown S.D."/>
            <person name="Land M.L."/>
            <person name="Hauser L.J."/>
            <person name="Klingeman D.M."/>
            <person name="Raman B."/>
            <person name="Goodwin L.A."/>
            <person name="Tapia R."/>
            <person name="Meincke L.J."/>
            <person name="Detter J.C."/>
            <person name="Bruce D.C."/>
            <person name="Han C.S."/>
            <person name="Palumbo A.V."/>
            <person name="Cottingham R.W."/>
            <person name="Keller M."/>
            <person name="Graham D.E."/>
        </authorList>
    </citation>
    <scope>NUCLEOTIDE SEQUENCE [LARGE SCALE GENOMIC DNA]</scope>
    <source>
        <strain evidence="3">ATCC BAA-2073 / strain OB47</strain>
    </source>
</reference>
<sequence length="145" mass="16762">MKTFRIKECKEKSLFILNLEPGDLLLESIKKFVQENFIKHGCVISGIGTLKKLRYHRVLNTNYVPENEYLTIEGAIELSALQGLIINYEPHLHFVASDLEKTYSGHLEDGCEVLYLSEILLLPLEDIKLKRIPDKRNVTYITLEE</sequence>
<dbReference type="KEGG" id="cob:COB47_0187"/>
<accession>D9THI2</accession>
<dbReference type="InterPro" id="IPR005175">
    <property type="entry name" value="PPC_dom"/>
</dbReference>
<keyword evidence="3" id="KW-1185">Reference proteome</keyword>
<evidence type="ECO:0000313" key="3">
    <source>
        <dbReference type="Proteomes" id="UP000000347"/>
    </source>
</evidence>
<organism evidence="2 3">
    <name type="scientific">Caldicellulosiruptor obsidiansis (strain ATCC BAA-2073 / JCM 16842 / OB47)</name>
    <dbReference type="NCBI Taxonomy" id="608506"/>
    <lineage>
        <taxon>Bacteria</taxon>
        <taxon>Bacillati</taxon>
        <taxon>Bacillota</taxon>
        <taxon>Bacillota incertae sedis</taxon>
        <taxon>Caldicellulosiruptorales</taxon>
        <taxon>Caldicellulosiruptoraceae</taxon>
        <taxon>Caldicellulosiruptor</taxon>
    </lineage>
</organism>
<dbReference type="Pfam" id="PF03479">
    <property type="entry name" value="PCC"/>
    <property type="match status" value="1"/>
</dbReference>
<evidence type="ECO:0000259" key="1">
    <source>
        <dbReference type="PROSITE" id="PS51742"/>
    </source>
</evidence>
<dbReference type="SUPFAM" id="SSF117856">
    <property type="entry name" value="AF0104/ALDC/Ptd012-like"/>
    <property type="match status" value="1"/>
</dbReference>
<dbReference type="Proteomes" id="UP000000347">
    <property type="component" value="Chromosome"/>
</dbReference>
<dbReference type="AlphaFoldDB" id="D9THI2"/>
<dbReference type="OrthoDB" id="9791702at2"/>
<gene>
    <name evidence="2" type="ordered locus">COB47_0187</name>
</gene>
<dbReference type="HOGENOM" id="CLU_114051_4_0_9"/>
<protein>
    <recommendedName>
        <fullName evidence="1">PPC domain-containing protein</fullName>
    </recommendedName>
</protein>
<evidence type="ECO:0000313" key="2">
    <source>
        <dbReference type="EMBL" id="ADL41547.1"/>
    </source>
</evidence>
<dbReference type="PANTHER" id="PTHR34988:SF1">
    <property type="entry name" value="DNA-BINDING PROTEIN"/>
    <property type="match status" value="1"/>
</dbReference>
<dbReference type="STRING" id="608506.COB47_0187"/>
<dbReference type="RefSeq" id="WP_013289553.1">
    <property type="nucleotide sequence ID" value="NC_014392.1"/>
</dbReference>
<dbReference type="EMBL" id="CP002164">
    <property type="protein sequence ID" value="ADL41547.1"/>
    <property type="molecule type" value="Genomic_DNA"/>
</dbReference>
<dbReference type="CDD" id="cd11378">
    <property type="entry name" value="DUF296"/>
    <property type="match status" value="1"/>
</dbReference>
<name>D9THI2_CALOO</name>
<dbReference type="PROSITE" id="PS51742">
    <property type="entry name" value="PPC"/>
    <property type="match status" value="1"/>
</dbReference>
<feature type="domain" description="PPC" evidence="1">
    <location>
        <begin position="9"/>
        <end position="145"/>
    </location>
</feature>
<dbReference type="Gene3D" id="3.30.1330.80">
    <property type="entry name" value="Hypothetical protein, similar to alpha- acetolactate decarboxylase, domain 2"/>
    <property type="match status" value="1"/>
</dbReference>
<dbReference type="PANTHER" id="PTHR34988">
    <property type="entry name" value="PROTEIN, PUTATIVE-RELATED"/>
    <property type="match status" value="1"/>
</dbReference>